<keyword evidence="5" id="KW-0732">Signal</keyword>
<dbReference type="AlphaFoldDB" id="A0A0N4XBM1"/>
<name>A0A0N4XBM1_HAEPC</name>
<dbReference type="GO" id="GO:0015020">
    <property type="term" value="F:glucuronosyltransferase activity"/>
    <property type="evidence" value="ECO:0007669"/>
    <property type="project" value="UniProtKB-EC"/>
</dbReference>
<sequence>LTDFPSGYGYPSPIGTDLIHVGEYCQGSKELPPDLKSFVEDPTSKGTIYIAFGSLVNWNAAKPEIISTFFDALNTFSDYRIIFSYAGPENDILAHNKTVLFFTHGGLKSIKEGICSNTPMLFLPFFADQPRNALFARRLGIADVIYKMNITREELSSKINRVLTDTSFAINTRKVGTIYRLCEKHQ</sequence>
<dbReference type="PANTHER" id="PTHR48043">
    <property type="entry name" value="EG:EG0003.4 PROTEIN-RELATED"/>
    <property type="match status" value="1"/>
</dbReference>
<dbReference type="Gene3D" id="3.40.50.2000">
    <property type="entry name" value="Glycogen Phosphorylase B"/>
    <property type="match status" value="1"/>
</dbReference>
<dbReference type="EC" id="2.4.1.17" evidence="2"/>
<dbReference type="CDD" id="cd03784">
    <property type="entry name" value="GT1_Gtf-like"/>
    <property type="match status" value="1"/>
</dbReference>
<organism evidence="7">
    <name type="scientific">Haemonchus placei</name>
    <name type="common">Barber's pole worm</name>
    <dbReference type="NCBI Taxonomy" id="6290"/>
    <lineage>
        <taxon>Eukaryota</taxon>
        <taxon>Metazoa</taxon>
        <taxon>Ecdysozoa</taxon>
        <taxon>Nematoda</taxon>
        <taxon>Chromadorea</taxon>
        <taxon>Rhabditida</taxon>
        <taxon>Rhabditina</taxon>
        <taxon>Rhabditomorpha</taxon>
        <taxon>Strongyloidea</taxon>
        <taxon>Trichostrongylidae</taxon>
        <taxon>Haemonchus</taxon>
    </lineage>
</organism>
<evidence type="ECO:0000256" key="6">
    <source>
        <dbReference type="ARBA" id="ARBA00047475"/>
    </source>
</evidence>
<keyword evidence="3" id="KW-0328">Glycosyltransferase</keyword>
<comment type="similarity">
    <text evidence="1">Belongs to the UDP-glycosyltransferase family.</text>
</comment>
<accession>A0A0N4XBM1</accession>
<evidence type="ECO:0000313" key="7">
    <source>
        <dbReference type="WBParaSite" id="HPLM_0002176601-mRNA-1"/>
    </source>
</evidence>
<dbReference type="InterPro" id="IPR050271">
    <property type="entry name" value="UDP-glycosyltransferase"/>
</dbReference>
<dbReference type="OMA" id="KETICGG"/>
<evidence type="ECO:0000256" key="1">
    <source>
        <dbReference type="ARBA" id="ARBA00009995"/>
    </source>
</evidence>
<dbReference type="WBParaSite" id="HPLM_0002176601-mRNA-1">
    <property type="protein sequence ID" value="HPLM_0002176601-mRNA-1"/>
    <property type="gene ID" value="HPLM_0002176601"/>
</dbReference>
<evidence type="ECO:0000256" key="4">
    <source>
        <dbReference type="ARBA" id="ARBA00022679"/>
    </source>
</evidence>
<evidence type="ECO:0000256" key="3">
    <source>
        <dbReference type="ARBA" id="ARBA00022676"/>
    </source>
</evidence>
<comment type="catalytic activity">
    <reaction evidence="6">
        <text>glucuronate acceptor + UDP-alpha-D-glucuronate = acceptor beta-D-glucuronoside + UDP + H(+)</text>
        <dbReference type="Rhea" id="RHEA:21032"/>
        <dbReference type="ChEBI" id="CHEBI:15378"/>
        <dbReference type="ChEBI" id="CHEBI:58052"/>
        <dbReference type="ChEBI" id="CHEBI:58223"/>
        <dbReference type="ChEBI" id="CHEBI:132367"/>
        <dbReference type="ChEBI" id="CHEBI:132368"/>
        <dbReference type="EC" id="2.4.1.17"/>
    </reaction>
</comment>
<evidence type="ECO:0000256" key="5">
    <source>
        <dbReference type="ARBA" id="ARBA00022729"/>
    </source>
</evidence>
<dbReference type="SUPFAM" id="SSF53756">
    <property type="entry name" value="UDP-Glycosyltransferase/glycogen phosphorylase"/>
    <property type="match status" value="1"/>
</dbReference>
<protein>
    <recommendedName>
        <fullName evidence="2">glucuronosyltransferase</fullName>
        <ecNumber evidence="2">2.4.1.17</ecNumber>
    </recommendedName>
</protein>
<dbReference type="Pfam" id="PF00201">
    <property type="entry name" value="UDPGT"/>
    <property type="match status" value="1"/>
</dbReference>
<proteinExistence type="inferred from homology"/>
<dbReference type="PANTHER" id="PTHR48043:SF119">
    <property type="entry name" value="UDP-GLUCURONOSYLTRANSFERASE"/>
    <property type="match status" value="1"/>
</dbReference>
<reference evidence="7" key="1">
    <citation type="submission" date="2017-02" db="UniProtKB">
        <authorList>
            <consortium name="WormBaseParasite"/>
        </authorList>
    </citation>
    <scope>IDENTIFICATION</scope>
</reference>
<keyword evidence="4" id="KW-0808">Transferase</keyword>
<evidence type="ECO:0000256" key="2">
    <source>
        <dbReference type="ARBA" id="ARBA00012544"/>
    </source>
</evidence>
<dbReference type="InterPro" id="IPR002213">
    <property type="entry name" value="UDP_glucos_trans"/>
</dbReference>